<dbReference type="GO" id="GO:0015450">
    <property type="term" value="F:protein-transporting ATPase activity"/>
    <property type="evidence" value="ECO:0007669"/>
    <property type="project" value="InterPro"/>
</dbReference>
<feature type="transmembrane region" description="Helical" evidence="9">
    <location>
        <begin position="237"/>
        <end position="256"/>
    </location>
</feature>
<keyword evidence="7 9" id="KW-0811">Translocation</keyword>
<dbReference type="PRINTS" id="PR01755">
    <property type="entry name" value="SECFTRNLCASE"/>
</dbReference>
<evidence type="ECO:0000256" key="6">
    <source>
        <dbReference type="ARBA" id="ARBA00022989"/>
    </source>
</evidence>
<evidence type="ECO:0000256" key="4">
    <source>
        <dbReference type="ARBA" id="ARBA00022692"/>
    </source>
</evidence>
<dbReference type="InterPro" id="IPR022645">
    <property type="entry name" value="SecD/SecF_bac"/>
</dbReference>
<comment type="similarity">
    <text evidence="9">Belongs to the SecD/SecF family. SecF subfamily.</text>
</comment>
<evidence type="ECO:0000256" key="3">
    <source>
        <dbReference type="ARBA" id="ARBA00022475"/>
    </source>
</evidence>
<evidence type="ECO:0000256" key="2">
    <source>
        <dbReference type="ARBA" id="ARBA00022448"/>
    </source>
</evidence>
<feature type="transmembrane region" description="Helical" evidence="9">
    <location>
        <begin position="186"/>
        <end position="205"/>
    </location>
</feature>
<evidence type="ECO:0000256" key="7">
    <source>
        <dbReference type="ARBA" id="ARBA00023010"/>
    </source>
</evidence>
<dbReference type="AlphaFoldDB" id="A0A1H0AS31"/>
<keyword evidence="4 9" id="KW-0812">Transmembrane</keyword>
<dbReference type="InterPro" id="IPR048634">
    <property type="entry name" value="SecD_SecF_C"/>
</dbReference>
<dbReference type="GO" id="GO:0005886">
    <property type="term" value="C:plasma membrane"/>
    <property type="evidence" value="ECO:0007669"/>
    <property type="project" value="UniProtKB-SubCell"/>
</dbReference>
<comment type="subcellular location">
    <subcellularLocation>
        <location evidence="1 9">Cell membrane</location>
        <topology evidence="1 9">Multi-pass membrane protein</topology>
    </subcellularLocation>
</comment>
<evidence type="ECO:0000256" key="9">
    <source>
        <dbReference type="HAMAP-Rule" id="MF_01464"/>
    </source>
</evidence>
<dbReference type="Proteomes" id="UP000199182">
    <property type="component" value="Unassembled WGS sequence"/>
</dbReference>
<evidence type="ECO:0000259" key="10">
    <source>
        <dbReference type="Pfam" id="PF02355"/>
    </source>
</evidence>
<dbReference type="PANTHER" id="PTHR30081">
    <property type="entry name" value="PROTEIN-EXPORT MEMBRANE PROTEIN SEC"/>
    <property type="match status" value="1"/>
</dbReference>
<keyword evidence="3 9" id="KW-1003">Cell membrane</keyword>
<dbReference type="OrthoDB" id="9805019at2"/>
<feature type="domain" description="Protein export membrane protein SecD/SecF C-terminal" evidence="10">
    <location>
        <begin position="108"/>
        <end position="293"/>
    </location>
</feature>
<dbReference type="GO" id="GO:0006605">
    <property type="term" value="P:protein targeting"/>
    <property type="evidence" value="ECO:0007669"/>
    <property type="project" value="UniProtKB-UniRule"/>
</dbReference>
<comment type="subunit">
    <text evidence="9">Forms a complex with SecD. Part of the essential Sec protein translocation apparatus which comprises SecA, SecYEG and auxiliary proteins SecDF. Other proteins may also be involved.</text>
</comment>
<feature type="transmembrane region" description="Helical" evidence="9">
    <location>
        <begin position="262"/>
        <end position="291"/>
    </location>
</feature>
<dbReference type="SUPFAM" id="SSF82866">
    <property type="entry name" value="Multidrug efflux transporter AcrB transmembrane domain"/>
    <property type="match status" value="1"/>
</dbReference>
<keyword evidence="12" id="KW-1185">Reference proteome</keyword>
<comment type="function">
    <text evidence="9">Part of the Sec protein translocase complex. Interacts with the SecYEG preprotein conducting channel. SecDF uses the proton motive force (PMF) to complete protein translocation after the ATP-dependent function of SecA.</text>
</comment>
<keyword evidence="2 9" id="KW-0813">Transport</keyword>
<dbReference type="RefSeq" id="WP_092640202.1">
    <property type="nucleotide sequence ID" value="NZ_FNID01000017.1"/>
</dbReference>
<name>A0A1H0AS31_9FIRM</name>
<feature type="transmembrane region" description="Helical" evidence="9">
    <location>
        <begin position="12"/>
        <end position="31"/>
    </location>
</feature>
<feature type="transmembrane region" description="Helical" evidence="9">
    <location>
        <begin position="125"/>
        <end position="146"/>
    </location>
</feature>
<dbReference type="PANTHER" id="PTHR30081:SF8">
    <property type="entry name" value="PROTEIN TRANSLOCASE SUBUNIT SECF"/>
    <property type="match status" value="1"/>
</dbReference>
<organism evidence="11 12">
    <name type="scientific">Acetanaerobacterium elongatum</name>
    <dbReference type="NCBI Taxonomy" id="258515"/>
    <lineage>
        <taxon>Bacteria</taxon>
        <taxon>Bacillati</taxon>
        <taxon>Bacillota</taxon>
        <taxon>Clostridia</taxon>
        <taxon>Eubacteriales</taxon>
        <taxon>Oscillospiraceae</taxon>
        <taxon>Acetanaerobacterium</taxon>
    </lineage>
</organism>
<keyword evidence="6 9" id="KW-1133">Transmembrane helix</keyword>
<evidence type="ECO:0000256" key="5">
    <source>
        <dbReference type="ARBA" id="ARBA00022927"/>
    </source>
</evidence>
<evidence type="ECO:0000256" key="8">
    <source>
        <dbReference type="ARBA" id="ARBA00023136"/>
    </source>
</evidence>
<evidence type="ECO:0000313" key="12">
    <source>
        <dbReference type="Proteomes" id="UP000199182"/>
    </source>
</evidence>
<keyword evidence="5 9" id="KW-0653">Protein transport</keyword>
<dbReference type="GO" id="GO:0043952">
    <property type="term" value="P:protein transport by the Sec complex"/>
    <property type="evidence" value="ECO:0007669"/>
    <property type="project" value="UniProtKB-UniRule"/>
</dbReference>
<dbReference type="STRING" id="258515.SAMN05192585_11721"/>
<dbReference type="EMBL" id="FNID01000017">
    <property type="protein sequence ID" value="SDN36191.1"/>
    <property type="molecule type" value="Genomic_DNA"/>
</dbReference>
<protein>
    <recommendedName>
        <fullName evidence="9">Protein-export membrane protein SecF</fullName>
    </recommendedName>
</protein>
<keyword evidence="8 9" id="KW-0472">Membrane</keyword>
<gene>
    <name evidence="9" type="primary">secF</name>
    <name evidence="11" type="ORF">SAMN05192585_11721</name>
</gene>
<sequence length="317" mass="34610">MIDFMGKKKIYFTISIVIIAISLIYSFIFGVKLDIQFKGGAMINYSYSGDINTDDVEGVVEKATGEDVSVQKTQGNINKLIVSLPKSLSIDSQKKMTDEIAKAFPSNNIVLLDSSNVNASMGKEFFAKCMVAIALASLLIIIYVGFRFRKIGGISAGAMGVIALFHDAFMVFAAFTFFQFPINDNFIAVVLTILGFSINDTIVIYDRIRENEKIYGNKKELAEIVNLSINQSLTRSINTSGCGLLVMIVTCIVAYINGVTSILTFALPMIIGMISGVYSTICIAGPLWVVWKNYRAKKLSQKTGGSKPSSSIGKIKI</sequence>
<dbReference type="NCBIfam" id="TIGR00966">
    <property type="entry name" value="transloc_SecF"/>
    <property type="match status" value="1"/>
</dbReference>
<feature type="transmembrane region" description="Helical" evidence="9">
    <location>
        <begin position="158"/>
        <end position="180"/>
    </location>
</feature>
<dbReference type="GO" id="GO:0065002">
    <property type="term" value="P:intracellular protein transmembrane transport"/>
    <property type="evidence" value="ECO:0007669"/>
    <property type="project" value="UniProtKB-UniRule"/>
</dbReference>
<dbReference type="InterPro" id="IPR022813">
    <property type="entry name" value="SecD/SecF_arch_bac"/>
</dbReference>
<reference evidence="11 12" key="1">
    <citation type="submission" date="2016-10" db="EMBL/GenBank/DDBJ databases">
        <authorList>
            <person name="de Groot N.N."/>
        </authorList>
    </citation>
    <scope>NUCLEOTIDE SEQUENCE [LARGE SCALE GENOMIC DNA]</scope>
    <source>
        <strain evidence="11 12">CGMCC 1.5012</strain>
    </source>
</reference>
<dbReference type="HAMAP" id="MF_01464_B">
    <property type="entry name" value="SecF_B"/>
    <property type="match status" value="1"/>
</dbReference>
<dbReference type="Gene3D" id="1.20.1640.10">
    <property type="entry name" value="Multidrug efflux transporter AcrB transmembrane domain"/>
    <property type="match status" value="1"/>
</dbReference>
<dbReference type="InterPro" id="IPR005665">
    <property type="entry name" value="SecF_bac"/>
</dbReference>
<evidence type="ECO:0000313" key="11">
    <source>
        <dbReference type="EMBL" id="SDN36191.1"/>
    </source>
</evidence>
<dbReference type="Pfam" id="PF02355">
    <property type="entry name" value="SecD_SecF_C"/>
    <property type="match status" value="1"/>
</dbReference>
<proteinExistence type="inferred from homology"/>
<accession>A0A1H0AS31</accession>
<evidence type="ECO:0000256" key="1">
    <source>
        <dbReference type="ARBA" id="ARBA00004651"/>
    </source>
</evidence>